<dbReference type="SUPFAM" id="SSF56601">
    <property type="entry name" value="beta-lactamase/transpeptidase-like"/>
    <property type="match status" value="1"/>
</dbReference>
<accession>A0A8H4QLN1</accession>
<evidence type="ECO:0000259" key="1">
    <source>
        <dbReference type="Pfam" id="PF00144"/>
    </source>
</evidence>
<evidence type="ECO:0000313" key="3">
    <source>
        <dbReference type="Proteomes" id="UP000521872"/>
    </source>
</evidence>
<reference evidence="2 3" key="1">
    <citation type="submission" date="2019-12" db="EMBL/GenBank/DDBJ databases">
        <authorList>
            <person name="Floudas D."/>
            <person name="Bentzer J."/>
            <person name="Ahren D."/>
            <person name="Johansson T."/>
            <person name="Persson P."/>
            <person name="Tunlid A."/>
        </authorList>
    </citation>
    <scope>NUCLEOTIDE SEQUENCE [LARGE SCALE GENOMIC DNA]</scope>
    <source>
        <strain evidence="2 3">CBS 102.39</strain>
    </source>
</reference>
<evidence type="ECO:0000313" key="2">
    <source>
        <dbReference type="EMBL" id="KAF4613164.1"/>
    </source>
</evidence>
<gene>
    <name evidence="2" type="ORF">D9613_011100</name>
</gene>
<dbReference type="InterPro" id="IPR001466">
    <property type="entry name" value="Beta-lactam-related"/>
</dbReference>
<protein>
    <recommendedName>
        <fullName evidence="1">Beta-lactamase-related domain-containing protein</fullName>
    </recommendedName>
</protein>
<organism evidence="2 3">
    <name type="scientific">Agrocybe pediades</name>
    <dbReference type="NCBI Taxonomy" id="84607"/>
    <lineage>
        <taxon>Eukaryota</taxon>
        <taxon>Fungi</taxon>
        <taxon>Dikarya</taxon>
        <taxon>Basidiomycota</taxon>
        <taxon>Agaricomycotina</taxon>
        <taxon>Agaricomycetes</taxon>
        <taxon>Agaricomycetidae</taxon>
        <taxon>Agaricales</taxon>
        <taxon>Agaricineae</taxon>
        <taxon>Strophariaceae</taxon>
        <taxon>Agrocybe</taxon>
    </lineage>
</organism>
<dbReference type="PANTHER" id="PTHR43283:SF3">
    <property type="entry name" value="BETA-LACTAMASE FAMILY PROTEIN (AFU_ORTHOLOGUE AFUA_5G07500)"/>
    <property type="match status" value="1"/>
</dbReference>
<dbReference type="Proteomes" id="UP000521872">
    <property type="component" value="Unassembled WGS sequence"/>
</dbReference>
<feature type="domain" description="Beta-lactamase-related" evidence="1">
    <location>
        <begin position="8"/>
        <end position="381"/>
    </location>
</feature>
<name>A0A8H4QLN1_9AGAR</name>
<dbReference type="Gene3D" id="3.40.710.10">
    <property type="entry name" value="DD-peptidase/beta-lactamase superfamily"/>
    <property type="match status" value="1"/>
</dbReference>
<dbReference type="InterPro" id="IPR050789">
    <property type="entry name" value="Diverse_Enzym_Activities"/>
</dbReference>
<dbReference type="AlphaFoldDB" id="A0A8H4QLN1"/>
<keyword evidence="3" id="KW-1185">Reference proteome</keyword>
<comment type="caution">
    <text evidence="2">The sequence shown here is derived from an EMBL/GenBank/DDBJ whole genome shotgun (WGS) entry which is preliminary data.</text>
</comment>
<dbReference type="Pfam" id="PF00144">
    <property type="entry name" value="Beta-lactamase"/>
    <property type="match status" value="1"/>
</dbReference>
<dbReference type="EMBL" id="JAACJL010000046">
    <property type="protein sequence ID" value="KAF4613164.1"/>
    <property type="molecule type" value="Genomic_DNA"/>
</dbReference>
<dbReference type="PANTHER" id="PTHR43283">
    <property type="entry name" value="BETA-LACTAMASE-RELATED"/>
    <property type="match status" value="1"/>
</dbReference>
<proteinExistence type="predicted"/>
<dbReference type="InterPro" id="IPR012338">
    <property type="entry name" value="Beta-lactam/transpept-like"/>
</dbReference>
<sequence>MIGKQEQAIKDKNLPSLTLGISNVDGEIYFNGGGPQLVNDPGSGEVNPDSVFWICSQTKMIASLALLKLVELGQVSYDTQVGDYLPQLRDPIIIKSRKEFEPCKTPITVKHLLNFSSGLFYPASAEGPQALPVGYTDKDMHVAEDPIARFFRLVQRNLPGVPVKFEPGTDFVYGWSADIMGFLVEKVTKQTFEQFCKEHIFGPLNMDTSFRLTPELRRRLVHLAYRNPNSNGLDSFTTQMNIMEQDPSKVGLYLGGVGLYSSMRDYLKLLRHLMRINAGLHVPNPILSTRTVREMFVPALTEKGSQSLSELVMAPGTQWGTTMALVTRDWPKRRKQGSAFWGGWAGTQHFIDPASGIAVVFGVQVAPTADPLTSKLWLELEALIYSALNSANAKL</sequence>